<gene>
    <name evidence="1" type="ORF">PLEPLA_LOCUS198</name>
</gene>
<evidence type="ECO:0000313" key="1">
    <source>
        <dbReference type="EMBL" id="CAB1412506.1"/>
    </source>
</evidence>
<reference evidence="1" key="1">
    <citation type="submission" date="2020-03" db="EMBL/GenBank/DDBJ databases">
        <authorList>
            <person name="Weist P."/>
        </authorList>
    </citation>
    <scope>NUCLEOTIDE SEQUENCE</scope>
</reference>
<keyword evidence="2" id="KW-1185">Reference proteome</keyword>
<protein>
    <submittedName>
        <fullName evidence="1">Uncharacterized protein</fullName>
    </submittedName>
</protein>
<organism evidence="1 2">
    <name type="scientific">Pleuronectes platessa</name>
    <name type="common">European plaice</name>
    <dbReference type="NCBI Taxonomy" id="8262"/>
    <lineage>
        <taxon>Eukaryota</taxon>
        <taxon>Metazoa</taxon>
        <taxon>Chordata</taxon>
        <taxon>Craniata</taxon>
        <taxon>Vertebrata</taxon>
        <taxon>Euteleostomi</taxon>
        <taxon>Actinopterygii</taxon>
        <taxon>Neopterygii</taxon>
        <taxon>Teleostei</taxon>
        <taxon>Neoteleostei</taxon>
        <taxon>Acanthomorphata</taxon>
        <taxon>Carangaria</taxon>
        <taxon>Pleuronectiformes</taxon>
        <taxon>Pleuronectoidei</taxon>
        <taxon>Pleuronectidae</taxon>
        <taxon>Pleuronectes</taxon>
    </lineage>
</organism>
<comment type="caution">
    <text evidence="1">The sequence shown here is derived from an EMBL/GenBank/DDBJ whole genome shotgun (WGS) entry which is preliminary data.</text>
</comment>
<proteinExistence type="predicted"/>
<sequence length="158" mass="17223">MELQMRRKGGLAGTAASSICLTCVSELQNCPVYQRRKNMCIHRSSCQKKAGGVFGELCASSLLMKVGITSQLLHTKPQSSHQPGPMEKIKLDTERKPGSVVMAEEYDWINIRRSLKPARSGTEGDINPSGADQAAGLKGHVQHIMSITAGYRYFEVGS</sequence>
<accession>A0A9N7TGU3</accession>
<dbReference type="AlphaFoldDB" id="A0A9N7TGU3"/>
<evidence type="ECO:0000313" key="2">
    <source>
        <dbReference type="Proteomes" id="UP001153269"/>
    </source>
</evidence>
<name>A0A9N7TGU3_PLEPL</name>
<dbReference type="Proteomes" id="UP001153269">
    <property type="component" value="Unassembled WGS sequence"/>
</dbReference>
<dbReference type="EMBL" id="CADEAL010000003">
    <property type="protein sequence ID" value="CAB1412506.1"/>
    <property type="molecule type" value="Genomic_DNA"/>
</dbReference>